<comment type="similarity">
    <text evidence="1">Belongs to the peptidase S33 family.</text>
</comment>
<reference evidence="5" key="1">
    <citation type="journal article" date="2020" name="Stud. Mycol.">
        <title>101 Dothideomycetes genomes: a test case for predicting lifestyles and emergence of pathogens.</title>
        <authorList>
            <person name="Haridas S."/>
            <person name="Albert R."/>
            <person name="Binder M."/>
            <person name="Bloem J."/>
            <person name="Labutti K."/>
            <person name="Salamov A."/>
            <person name="Andreopoulos B."/>
            <person name="Baker S."/>
            <person name="Barry K."/>
            <person name="Bills G."/>
            <person name="Bluhm B."/>
            <person name="Cannon C."/>
            <person name="Castanera R."/>
            <person name="Culley D."/>
            <person name="Daum C."/>
            <person name="Ezra D."/>
            <person name="Gonzalez J."/>
            <person name="Henrissat B."/>
            <person name="Kuo A."/>
            <person name="Liang C."/>
            <person name="Lipzen A."/>
            <person name="Lutzoni F."/>
            <person name="Magnuson J."/>
            <person name="Mondo S."/>
            <person name="Nolan M."/>
            <person name="Ohm R."/>
            <person name="Pangilinan J."/>
            <person name="Park H.-J."/>
            <person name="Ramirez L."/>
            <person name="Alfaro M."/>
            <person name="Sun H."/>
            <person name="Tritt A."/>
            <person name="Yoshinaga Y."/>
            <person name="Zwiers L.-H."/>
            <person name="Turgeon B."/>
            <person name="Goodwin S."/>
            <person name="Spatafora J."/>
            <person name="Crous P."/>
            <person name="Grigoriev I."/>
        </authorList>
    </citation>
    <scope>NUCLEOTIDE SEQUENCE</scope>
    <source>
        <strain evidence="5">CBS 110217</strain>
    </source>
</reference>
<keyword evidence="2" id="KW-0378">Hydrolase</keyword>
<dbReference type="PANTHER" id="PTHR43248:SF25">
    <property type="entry name" value="AB HYDROLASE-1 DOMAIN-CONTAINING PROTEIN-RELATED"/>
    <property type="match status" value="1"/>
</dbReference>
<dbReference type="Proteomes" id="UP000799777">
    <property type="component" value="Unassembled WGS sequence"/>
</dbReference>
<accession>A0A9P4HL97</accession>
<evidence type="ECO:0000259" key="4">
    <source>
        <dbReference type="Pfam" id="PF08386"/>
    </source>
</evidence>
<sequence>MASQWCGPGGSGVNLLLTVLPLLLNAIGPNHNFVGFDPRGVNNSGPDLSCVAGQEGTSRFYTQLGISSPIDASDKKSYAEMFQKAAAFGDFCTKAHSAANDTAKYANTVATANDMRYYTEVLAKSKGQDPTTSQLWYYGASYGSVLGTTYAALFPDRIGRLVVDGIVDGEDYYQGRWTTNIDDADKAFQYFFQTCYDEGKNGSCAFWDESPEAIEKRFDAVLDDISNNPIPVALDVPAIVTVSDLKNLMTSVPYNPLDTFPVLANILVDLEQRNATLVAQLLGIGIQQDSCKIVPELIEDTEPRQFIACTDANGRFNLSTYDAWVDHANDLIKRSKYLGEAWASGTSVACRKLDIKAPKSQIFEGYPSANKTSNPLLFISTEIDPVTPLAAAQKMAKRFGGAKLLVQESVGHTSISSVSECTYGVMKRYFSDTLELPEDGKRCENDRVPFKNPGVTDAAGLKKRGLSKRGFLGY</sequence>
<evidence type="ECO:0000256" key="2">
    <source>
        <dbReference type="ARBA" id="ARBA00022801"/>
    </source>
</evidence>
<keyword evidence="3" id="KW-0732">Signal</keyword>
<evidence type="ECO:0000256" key="1">
    <source>
        <dbReference type="ARBA" id="ARBA00010088"/>
    </source>
</evidence>
<feature type="domain" description="Peptidase S33 tripeptidyl aminopeptidase-like C-terminal" evidence="4">
    <location>
        <begin position="337"/>
        <end position="443"/>
    </location>
</feature>
<keyword evidence="6" id="KW-1185">Reference proteome</keyword>
<dbReference type="PANTHER" id="PTHR43248">
    <property type="entry name" value="2-SUCCINYL-6-HYDROXY-2,4-CYCLOHEXADIENE-1-CARBOXYLATE SYNTHASE"/>
    <property type="match status" value="1"/>
</dbReference>
<evidence type="ECO:0000313" key="5">
    <source>
        <dbReference type="EMBL" id="KAF2035619.1"/>
    </source>
</evidence>
<dbReference type="InterPro" id="IPR029058">
    <property type="entry name" value="AB_hydrolase_fold"/>
</dbReference>
<dbReference type="Gene3D" id="3.40.50.1820">
    <property type="entry name" value="alpha/beta hydrolase"/>
    <property type="match status" value="1"/>
</dbReference>
<feature type="chain" id="PRO_5040452004" description="Peptidase S33 tripeptidyl aminopeptidase-like C-terminal domain-containing protein" evidence="3">
    <location>
        <begin position="27"/>
        <end position="474"/>
    </location>
</feature>
<dbReference type="AlphaFoldDB" id="A0A9P4HL97"/>
<gene>
    <name evidence="5" type="ORF">EK21DRAFT_96813</name>
</gene>
<dbReference type="OrthoDB" id="425534at2759"/>
<name>A0A9P4HL97_9PLEO</name>
<protein>
    <recommendedName>
        <fullName evidence="4">Peptidase S33 tripeptidyl aminopeptidase-like C-terminal domain-containing protein</fullName>
    </recommendedName>
</protein>
<organism evidence="5 6">
    <name type="scientific">Setomelanomma holmii</name>
    <dbReference type="NCBI Taxonomy" id="210430"/>
    <lineage>
        <taxon>Eukaryota</taxon>
        <taxon>Fungi</taxon>
        <taxon>Dikarya</taxon>
        <taxon>Ascomycota</taxon>
        <taxon>Pezizomycotina</taxon>
        <taxon>Dothideomycetes</taxon>
        <taxon>Pleosporomycetidae</taxon>
        <taxon>Pleosporales</taxon>
        <taxon>Pleosporineae</taxon>
        <taxon>Phaeosphaeriaceae</taxon>
        <taxon>Setomelanomma</taxon>
    </lineage>
</organism>
<dbReference type="InterPro" id="IPR013595">
    <property type="entry name" value="Pept_S33_TAP-like_C"/>
</dbReference>
<proteinExistence type="inferred from homology"/>
<dbReference type="SUPFAM" id="SSF53474">
    <property type="entry name" value="alpha/beta-Hydrolases"/>
    <property type="match status" value="2"/>
</dbReference>
<dbReference type="EMBL" id="ML978157">
    <property type="protein sequence ID" value="KAF2035619.1"/>
    <property type="molecule type" value="Genomic_DNA"/>
</dbReference>
<feature type="signal peptide" evidence="3">
    <location>
        <begin position="1"/>
        <end position="26"/>
    </location>
</feature>
<evidence type="ECO:0000313" key="6">
    <source>
        <dbReference type="Proteomes" id="UP000799777"/>
    </source>
</evidence>
<comment type="caution">
    <text evidence="5">The sequence shown here is derived from an EMBL/GenBank/DDBJ whole genome shotgun (WGS) entry which is preliminary data.</text>
</comment>
<dbReference type="Pfam" id="PF08386">
    <property type="entry name" value="Abhydrolase_4"/>
    <property type="match status" value="1"/>
</dbReference>
<dbReference type="InterPro" id="IPR051601">
    <property type="entry name" value="Serine_prot/Carboxylest_S33"/>
</dbReference>
<evidence type="ECO:0000256" key="3">
    <source>
        <dbReference type="SAM" id="SignalP"/>
    </source>
</evidence>
<dbReference type="GO" id="GO:0016787">
    <property type="term" value="F:hydrolase activity"/>
    <property type="evidence" value="ECO:0007669"/>
    <property type="project" value="UniProtKB-KW"/>
</dbReference>